<keyword evidence="3" id="KW-0677">Repeat</keyword>
<dbReference type="PANTHER" id="PTHR36688:SF1">
    <property type="entry name" value="ENDONUCLEASE_EXONUCLEASE_PHOSPHATASE DOMAIN-CONTAINING PROTEIN"/>
    <property type="match status" value="1"/>
</dbReference>
<dbReference type="Proteomes" id="UP001292094">
    <property type="component" value="Unassembled WGS sequence"/>
</dbReference>
<dbReference type="Pfam" id="PF00078">
    <property type="entry name" value="RVT_1"/>
    <property type="match status" value="1"/>
</dbReference>
<organism evidence="12 13">
    <name type="scientific">Petrolisthes manimaculis</name>
    <dbReference type="NCBI Taxonomy" id="1843537"/>
    <lineage>
        <taxon>Eukaryota</taxon>
        <taxon>Metazoa</taxon>
        <taxon>Ecdysozoa</taxon>
        <taxon>Arthropoda</taxon>
        <taxon>Crustacea</taxon>
        <taxon>Multicrustacea</taxon>
        <taxon>Malacostraca</taxon>
        <taxon>Eumalacostraca</taxon>
        <taxon>Eucarida</taxon>
        <taxon>Decapoda</taxon>
        <taxon>Pleocyemata</taxon>
        <taxon>Anomura</taxon>
        <taxon>Galatheoidea</taxon>
        <taxon>Porcellanidae</taxon>
        <taxon>Petrolisthes</taxon>
    </lineage>
</organism>
<dbReference type="InterPro" id="IPR000477">
    <property type="entry name" value="RT_dom"/>
</dbReference>
<keyword evidence="2" id="KW-1003">Cell membrane</keyword>
<dbReference type="PANTHER" id="PTHR36688">
    <property type="entry name" value="ENDO/EXONUCLEASE/PHOSPHATASE DOMAIN-CONTAINING PROTEIN"/>
    <property type="match status" value="1"/>
</dbReference>
<dbReference type="InterPro" id="IPR052560">
    <property type="entry name" value="RdDP_mobile_element"/>
</dbReference>
<dbReference type="Pfam" id="PF14529">
    <property type="entry name" value="Exo_endo_phos_2"/>
    <property type="match status" value="1"/>
</dbReference>
<dbReference type="GO" id="GO:0003824">
    <property type="term" value="F:catalytic activity"/>
    <property type="evidence" value="ECO:0007669"/>
    <property type="project" value="InterPro"/>
</dbReference>
<dbReference type="GO" id="GO:0030154">
    <property type="term" value="P:cell differentiation"/>
    <property type="evidence" value="ECO:0007669"/>
    <property type="project" value="UniProtKB-ARBA"/>
</dbReference>
<feature type="compositionally biased region" description="Gly residues" evidence="8">
    <location>
        <begin position="7"/>
        <end position="16"/>
    </location>
</feature>
<dbReference type="InterPro" id="IPR013783">
    <property type="entry name" value="Ig-like_fold"/>
</dbReference>
<evidence type="ECO:0000259" key="11">
    <source>
        <dbReference type="PROSITE" id="PS50878"/>
    </source>
</evidence>
<keyword evidence="6" id="KW-0325">Glycoprotein</keyword>
<evidence type="ECO:0000256" key="2">
    <source>
        <dbReference type="ARBA" id="ARBA00022475"/>
    </source>
</evidence>
<evidence type="ECO:0000256" key="4">
    <source>
        <dbReference type="ARBA" id="ARBA00023136"/>
    </source>
</evidence>
<dbReference type="InterPro" id="IPR005135">
    <property type="entry name" value="Endo/exonuclease/phosphatase"/>
</dbReference>
<dbReference type="InterPro" id="IPR003599">
    <property type="entry name" value="Ig_sub"/>
</dbReference>
<gene>
    <name evidence="12" type="ORF">Pmani_006659</name>
</gene>
<dbReference type="InterPro" id="IPR036179">
    <property type="entry name" value="Ig-like_dom_sf"/>
</dbReference>
<feature type="domain" description="Ig-like" evidence="10">
    <location>
        <begin position="194"/>
        <end position="329"/>
    </location>
</feature>
<evidence type="ECO:0000256" key="3">
    <source>
        <dbReference type="ARBA" id="ARBA00022737"/>
    </source>
</evidence>
<feature type="transmembrane region" description="Helical" evidence="9">
    <location>
        <begin position="1465"/>
        <end position="1485"/>
    </location>
</feature>
<evidence type="ECO:0000313" key="13">
    <source>
        <dbReference type="Proteomes" id="UP001292094"/>
    </source>
</evidence>
<evidence type="ECO:0000256" key="8">
    <source>
        <dbReference type="SAM" id="MobiDB-lite"/>
    </source>
</evidence>
<dbReference type="InterPro" id="IPR007110">
    <property type="entry name" value="Ig-like_dom"/>
</dbReference>
<dbReference type="Gene3D" id="2.60.40.10">
    <property type="entry name" value="Immunoglobulins"/>
    <property type="match status" value="4"/>
</dbReference>
<dbReference type="FunFam" id="2.60.40.10:FF:000005">
    <property type="entry name" value="Neuronal cell adhesion molecule"/>
    <property type="match status" value="1"/>
</dbReference>
<dbReference type="EMBL" id="JAWZYT010000507">
    <property type="protein sequence ID" value="KAK4322594.1"/>
    <property type="molecule type" value="Genomic_DNA"/>
</dbReference>
<reference evidence="12" key="1">
    <citation type="submission" date="2023-11" db="EMBL/GenBank/DDBJ databases">
        <title>Genome assemblies of two species of porcelain crab, Petrolisthes cinctipes and Petrolisthes manimaculis (Anomura: Porcellanidae).</title>
        <authorList>
            <person name="Angst P."/>
        </authorList>
    </citation>
    <scope>NUCLEOTIDE SEQUENCE</scope>
    <source>
        <strain evidence="12">PB745_02</strain>
        <tissue evidence="12">Gill</tissue>
    </source>
</reference>
<evidence type="ECO:0000256" key="9">
    <source>
        <dbReference type="SAM" id="Phobius"/>
    </source>
</evidence>
<dbReference type="Pfam" id="PF07679">
    <property type="entry name" value="I-set"/>
    <property type="match status" value="1"/>
</dbReference>
<keyword evidence="7" id="KW-0393">Immunoglobulin domain</keyword>
<keyword evidence="13" id="KW-1185">Reference proteome</keyword>
<dbReference type="PROSITE" id="PS50878">
    <property type="entry name" value="RT_POL"/>
    <property type="match status" value="1"/>
</dbReference>
<dbReference type="InterPro" id="IPR043128">
    <property type="entry name" value="Rev_trsase/Diguanyl_cyclase"/>
</dbReference>
<proteinExistence type="predicted"/>
<comment type="caution">
    <text evidence="12">The sequence shown here is derived from an EMBL/GenBank/DDBJ whole genome shotgun (WGS) entry which is preliminary data.</text>
</comment>
<dbReference type="CDD" id="cd01650">
    <property type="entry name" value="RT_nLTR_like"/>
    <property type="match status" value="1"/>
</dbReference>
<comment type="subcellular location">
    <subcellularLocation>
        <location evidence="1">Cell membrane</location>
    </subcellularLocation>
</comment>
<dbReference type="SUPFAM" id="SSF56219">
    <property type="entry name" value="DNase I-like"/>
    <property type="match status" value="1"/>
</dbReference>
<dbReference type="Gene3D" id="3.60.10.10">
    <property type="entry name" value="Endonuclease/exonuclease/phosphatase"/>
    <property type="match status" value="1"/>
</dbReference>
<keyword evidence="5" id="KW-1015">Disulfide bond</keyword>
<keyword evidence="9" id="KW-1133">Transmembrane helix</keyword>
<dbReference type="PROSITE" id="PS50835">
    <property type="entry name" value="IG_LIKE"/>
    <property type="match status" value="2"/>
</dbReference>
<dbReference type="GO" id="GO:0098609">
    <property type="term" value="P:cell-cell adhesion"/>
    <property type="evidence" value="ECO:0007669"/>
    <property type="project" value="UniProtKB-ARBA"/>
</dbReference>
<feature type="compositionally biased region" description="Basic and acidic residues" evidence="8">
    <location>
        <begin position="1372"/>
        <end position="1383"/>
    </location>
</feature>
<dbReference type="GO" id="GO:0071897">
    <property type="term" value="P:DNA biosynthetic process"/>
    <property type="evidence" value="ECO:0007669"/>
    <property type="project" value="UniProtKB-ARBA"/>
</dbReference>
<dbReference type="InterPro" id="IPR036691">
    <property type="entry name" value="Endo/exonu/phosph_ase_sf"/>
</dbReference>
<dbReference type="InterPro" id="IPR043502">
    <property type="entry name" value="DNA/RNA_pol_sf"/>
</dbReference>
<dbReference type="SUPFAM" id="SSF49265">
    <property type="entry name" value="Fibronectin type III"/>
    <property type="match status" value="1"/>
</dbReference>
<dbReference type="CDD" id="cd00063">
    <property type="entry name" value="FN3"/>
    <property type="match status" value="1"/>
</dbReference>
<dbReference type="InterPro" id="IPR003598">
    <property type="entry name" value="Ig_sub2"/>
</dbReference>
<evidence type="ECO:0000256" key="5">
    <source>
        <dbReference type="ARBA" id="ARBA00023157"/>
    </source>
</evidence>
<sequence length="1493" mass="167661">MSHHRIGVGGGGGGHIGMHDTPWSGGGGVAGGGMRQGIALAAAAGEKLLAVGSEKVTRDRRISMQGSRLHISHARPRDAGTYKCLFELLPPVVLVHKLDVQFAPTIRALALPEQHVTQGSTVKLECRAHGNPEPTIRWRRQGGPLPSGYSGETGSVLELRSVGRDADGTYLCTAENGVGEPASAAMTITVEYPPEILTHQTVVRTGEGDQVELVCVVGGRPAPEVVWTRDGHPLPESMMDTNLHLPTTSHVHTGSNEGSEIHVPGGGNSVYVQHGGTTQQQQQQQHVTMTHLAHRHTLTIHNVSEKDFGAYVCIAENAHGQKDAVIQMTGLPEPPTVTSSPQGGEGRSYTLTWTTRSYYPVTEFLIKHRRNHIGGWHGGKRINPRPLAMPPNIFKVLSLNAEGMSSAKAEILSSSKADVICLQETHKDNVPPKIPGMHLIIHHPSPVYGSAIYAKDKSVILNSSDFSEGGIEIIQVDTTHFKITSVYKPPAIPFQWPQTLQISDKSHLIIGDFNSHSTTWGYNQTNNDGEAVEEWAASNDLTIMYDAKDHATFQSSRWRRGYNPDLAFITSRYYTSFGKSIGNPIPRTQHNPVIITTKPVIRPQPSNLKPRFNFRKANWDGFTNDLDESIPLIPPLPEQYETFQALIQKTARANIPRGCRKNYIPGLDQLTKEQYKEYVQAFNEDPFAESTLELGETLLASISKDQNERWKEIITNIDMTHNSKKAWSTIKKLNSEKEAPPRVAAVTPNQVAHQLLLNGKPQHKIRGQVKKTKEEMSRVIQNSTQEAQPFTTADLNAAITRLKLGKASGEDGITNEMVLHFGEKAKLWLLSLYNNCASSLKTPKIWRRARVVALLKPGKEPTSPKSYRPISLLCVLYKLYERLILMRMQDTVEEHLSPDQAGFRPGRSCCSQVLNLTQYIEDGYECKQITGTVFVDLTAAYDTVNHRSLLLKVAQLVRNATLVHMIESLLVNRRFYVEMEGRKSKWHTQKNGLPQGSVLAPILFNIYTNDQPQYHNIRRYIYADDLCLATQATSFSEIERRLSSALNTLSAYYKKWHLNANPSKTQVCAFHLNNHLAKRELRVKWGHKELEHHPYPVYLGVTLDRTLSFKEHITKLRAKLSTRNNLLSKLANSSWGADPKTLRNTALALCYSTAEYCAPVWARSCHAHKINPELNRACRTITGLLKSTPLPALYRLSGIPPPNIRRDVTTKLERHKQMLDPRHSLHGHQEMRRRLKSRKCFLTVEPVELSQADNYMLECWCNSEQQQLNEALPDPAKSLPSGMDLSRKCWVALNRARSKTGKTKDNLHKWGITTNPDYMMMMTWTTRSYYPVTEFLIKHRRNHIGGWHRPNSTITMTGTWDRVSQPVLSQPKVDEEGEEKHGEEEEEEEDIKEDAGRRKRRRTHHTLSYTLHGLEEATDYVAVVRVRNKYGWSSPSEHFNFATKKAMSVLQSTSGANFRASAASVFQLLPLSLLLPFSFFIILILSSPSRFLM</sequence>
<feature type="domain" description="Reverse transcriptase" evidence="11">
    <location>
        <begin position="835"/>
        <end position="1103"/>
    </location>
</feature>
<dbReference type="InterPro" id="IPR003961">
    <property type="entry name" value="FN3_dom"/>
</dbReference>
<evidence type="ECO:0000256" key="7">
    <source>
        <dbReference type="ARBA" id="ARBA00023319"/>
    </source>
</evidence>
<dbReference type="Gene3D" id="3.30.70.270">
    <property type="match status" value="1"/>
</dbReference>
<evidence type="ECO:0000259" key="10">
    <source>
        <dbReference type="PROSITE" id="PS50835"/>
    </source>
</evidence>
<dbReference type="GO" id="GO:0009653">
    <property type="term" value="P:anatomical structure morphogenesis"/>
    <property type="evidence" value="ECO:0007669"/>
    <property type="project" value="UniProtKB-ARBA"/>
</dbReference>
<dbReference type="SMART" id="SM00408">
    <property type="entry name" value="IGc2"/>
    <property type="match status" value="2"/>
</dbReference>
<dbReference type="GO" id="GO:0005886">
    <property type="term" value="C:plasma membrane"/>
    <property type="evidence" value="ECO:0007669"/>
    <property type="project" value="UniProtKB-SubCell"/>
</dbReference>
<protein>
    <submittedName>
        <fullName evidence="12">Uncharacterized protein</fullName>
    </submittedName>
</protein>
<dbReference type="SMART" id="SM00409">
    <property type="entry name" value="IG"/>
    <property type="match status" value="3"/>
</dbReference>
<dbReference type="InterPro" id="IPR013098">
    <property type="entry name" value="Ig_I-set"/>
</dbReference>
<keyword evidence="4 9" id="KW-0472">Membrane</keyword>
<dbReference type="CDD" id="cd00096">
    <property type="entry name" value="Ig"/>
    <property type="match status" value="1"/>
</dbReference>
<feature type="domain" description="Ig-like" evidence="10">
    <location>
        <begin position="104"/>
        <end position="189"/>
    </location>
</feature>
<dbReference type="Pfam" id="PF13927">
    <property type="entry name" value="Ig_3"/>
    <property type="match status" value="2"/>
</dbReference>
<feature type="region of interest" description="Disordered" evidence="8">
    <location>
        <begin position="1"/>
        <end position="29"/>
    </location>
</feature>
<dbReference type="SUPFAM" id="SSF48726">
    <property type="entry name" value="Immunoglobulin"/>
    <property type="match status" value="2"/>
</dbReference>
<evidence type="ECO:0000313" key="12">
    <source>
        <dbReference type="EMBL" id="KAK4322594.1"/>
    </source>
</evidence>
<accession>A0AAE1ULJ7</accession>
<name>A0AAE1ULJ7_9EUCA</name>
<evidence type="ECO:0000256" key="1">
    <source>
        <dbReference type="ARBA" id="ARBA00004236"/>
    </source>
</evidence>
<evidence type="ECO:0000256" key="6">
    <source>
        <dbReference type="ARBA" id="ARBA00023180"/>
    </source>
</evidence>
<keyword evidence="9" id="KW-0812">Transmembrane</keyword>
<dbReference type="InterPro" id="IPR036116">
    <property type="entry name" value="FN3_sf"/>
</dbReference>
<dbReference type="SUPFAM" id="SSF56672">
    <property type="entry name" value="DNA/RNA polymerases"/>
    <property type="match status" value="1"/>
</dbReference>
<feature type="region of interest" description="Disordered" evidence="8">
    <location>
        <begin position="1366"/>
        <end position="1399"/>
    </location>
</feature>